<keyword evidence="2" id="KW-1185">Reference proteome</keyword>
<dbReference type="AlphaFoldDB" id="A0A0E2BIJ9"/>
<dbReference type="Proteomes" id="UP000006329">
    <property type="component" value="Unassembled WGS sequence"/>
</dbReference>
<proteinExistence type="predicted"/>
<sequence>MSRLFFQTTTFEFFVPSFARISFLVFPPLYNTGSHTLGFVSAFK</sequence>
<evidence type="ECO:0000313" key="1">
    <source>
        <dbReference type="EMBL" id="EKO35144.1"/>
    </source>
</evidence>
<name>A0A0E2BIJ9_9LEPT</name>
<protein>
    <submittedName>
        <fullName evidence="1">Uncharacterized protein</fullName>
    </submittedName>
</protein>
<organism evidence="1 2">
    <name type="scientific">Leptospira santarosai str. MOR084</name>
    <dbReference type="NCBI Taxonomy" id="1049984"/>
    <lineage>
        <taxon>Bacteria</taxon>
        <taxon>Pseudomonadati</taxon>
        <taxon>Spirochaetota</taxon>
        <taxon>Spirochaetia</taxon>
        <taxon>Leptospirales</taxon>
        <taxon>Leptospiraceae</taxon>
        <taxon>Leptospira</taxon>
    </lineage>
</organism>
<dbReference type="EMBL" id="AHON02000018">
    <property type="protein sequence ID" value="EKO35144.1"/>
    <property type="molecule type" value="Genomic_DNA"/>
</dbReference>
<comment type="caution">
    <text evidence="1">The sequence shown here is derived from an EMBL/GenBank/DDBJ whole genome shotgun (WGS) entry which is preliminary data.</text>
</comment>
<accession>A0A0E2BIJ9</accession>
<evidence type="ECO:0000313" key="2">
    <source>
        <dbReference type="Proteomes" id="UP000006329"/>
    </source>
</evidence>
<reference evidence="1" key="1">
    <citation type="submission" date="2012-10" db="EMBL/GenBank/DDBJ databases">
        <authorList>
            <person name="Harkins D.M."/>
            <person name="Durkin A.S."/>
            <person name="Brinkac L.M."/>
            <person name="Haft D.H."/>
            <person name="Selengut J.D."/>
            <person name="Sanka R."/>
            <person name="DePew J."/>
            <person name="Purushe J."/>
            <person name="Matthias M.A."/>
            <person name="Vinetz J.M."/>
            <person name="Sutton G.G."/>
            <person name="Nierman W.C."/>
            <person name="Fouts D.E."/>
        </authorList>
    </citation>
    <scope>NUCLEOTIDE SEQUENCE [LARGE SCALE GENOMIC DNA]</scope>
    <source>
        <strain evidence="1">MOR084</strain>
    </source>
</reference>
<gene>
    <name evidence="1" type="ORF">LEP1GSC179_2206</name>
</gene>